<evidence type="ECO:0000256" key="10">
    <source>
        <dbReference type="HAMAP-Rule" id="MF_00493"/>
    </source>
</evidence>
<evidence type="ECO:0000256" key="5">
    <source>
        <dbReference type="ARBA" id="ARBA00013151"/>
    </source>
</evidence>
<dbReference type="CDD" id="cd00955">
    <property type="entry name" value="Transaldolase_like"/>
    <property type="match status" value="1"/>
</dbReference>
<accession>A0ABU7PE75</accession>
<dbReference type="Pfam" id="PF00923">
    <property type="entry name" value="TAL_FSA"/>
    <property type="match status" value="1"/>
</dbReference>
<evidence type="ECO:0000256" key="3">
    <source>
        <dbReference type="ARBA" id="ARBA00004857"/>
    </source>
</evidence>
<comment type="subcellular location">
    <subcellularLocation>
        <location evidence="2 10">Cytoplasm</location>
    </subcellularLocation>
</comment>
<protein>
    <recommendedName>
        <fullName evidence="5 10">Transaldolase</fullName>
        <ecNumber evidence="5 10">2.2.1.2</ecNumber>
    </recommendedName>
</protein>
<name>A0ABU7PE75_9ACTN</name>
<comment type="similarity">
    <text evidence="4 10">Belongs to the transaldolase family. Type 2 subfamily.</text>
</comment>
<keyword evidence="9 10" id="KW-0704">Schiff base</keyword>
<dbReference type="PANTHER" id="PTHR10683">
    <property type="entry name" value="TRANSALDOLASE"/>
    <property type="match status" value="1"/>
</dbReference>
<feature type="active site" description="Schiff-base intermediate with substrate" evidence="10">
    <location>
        <position position="162"/>
    </location>
</feature>
<dbReference type="NCBIfam" id="NF002881">
    <property type="entry name" value="PRK03343.1"/>
    <property type="match status" value="1"/>
</dbReference>
<evidence type="ECO:0000256" key="7">
    <source>
        <dbReference type="ARBA" id="ARBA00022679"/>
    </source>
</evidence>
<dbReference type="SUPFAM" id="SSF51569">
    <property type="entry name" value="Aldolase"/>
    <property type="match status" value="1"/>
</dbReference>
<gene>
    <name evidence="10 11" type="primary">tal</name>
    <name evidence="11" type="ORF">V2S66_19120</name>
</gene>
<comment type="pathway">
    <text evidence="3 10">Carbohydrate degradation; pentose phosphate pathway; D-glyceraldehyde 3-phosphate and beta-D-fructose 6-phosphate from D-ribose 5-phosphate and D-xylulose 5-phosphate (non-oxidative stage): step 2/3.</text>
</comment>
<dbReference type="NCBIfam" id="TIGR00876">
    <property type="entry name" value="tal_mycobact"/>
    <property type="match status" value="1"/>
</dbReference>
<dbReference type="Gene3D" id="3.20.20.70">
    <property type="entry name" value="Aldolase class I"/>
    <property type="match status" value="1"/>
</dbReference>
<dbReference type="PANTHER" id="PTHR10683:SF31">
    <property type="entry name" value="TRANSALDOLASE"/>
    <property type="match status" value="1"/>
</dbReference>
<keyword evidence="8 10" id="KW-0570">Pentose shunt</keyword>
<keyword evidence="6 10" id="KW-0963">Cytoplasm</keyword>
<evidence type="ECO:0000313" key="12">
    <source>
        <dbReference type="Proteomes" id="UP001344658"/>
    </source>
</evidence>
<dbReference type="RefSeq" id="WP_330797033.1">
    <property type="nucleotide sequence ID" value="NZ_JAZEWV010000014.1"/>
</dbReference>
<evidence type="ECO:0000256" key="8">
    <source>
        <dbReference type="ARBA" id="ARBA00023126"/>
    </source>
</evidence>
<dbReference type="Proteomes" id="UP001344658">
    <property type="component" value="Unassembled WGS sequence"/>
</dbReference>
<dbReference type="EMBL" id="JAZEWV010000014">
    <property type="protein sequence ID" value="MEE4544076.1"/>
    <property type="molecule type" value="Genomic_DNA"/>
</dbReference>
<comment type="function">
    <text evidence="1 10">Transaldolase is important for the balance of metabolites in the pentose-phosphate pathway.</text>
</comment>
<keyword evidence="12" id="KW-1185">Reference proteome</keyword>
<evidence type="ECO:0000256" key="2">
    <source>
        <dbReference type="ARBA" id="ARBA00004496"/>
    </source>
</evidence>
<evidence type="ECO:0000256" key="9">
    <source>
        <dbReference type="ARBA" id="ARBA00023270"/>
    </source>
</evidence>
<evidence type="ECO:0000313" key="11">
    <source>
        <dbReference type="EMBL" id="MEE4544076.1"/>
    </source>
</evidence>
<evidence type="ECO:0000256" key="1">
    <source>
        <dbReference type="ARBA" id="ARBA00003518"/>
    </source>
</evidence>
<evidence type="ECO:0000256" key="4">
    <source>
        <dbReference type="ARBA" id="ARBA00008426"/>
    </source>
</evidence>
<comment type="catalytic activity">
    <reaction evidence="10">
        <text>D-sedoheptulose 7-phosphate + D-glyceraldehyde 3-phosphate = D-erythrose 4-phosphate + beta-D-fructose 6-phosphate</text>
        <dbReference type="Rhea" id="RHEA:17053"/>
        <dbReference type="ChEBI" id="CHEBI:16897"/>
        <dbReference type="ChEBI" id="CHEBI:57483"/>
        <dbReference type="ChEBI" id="CHEBI:57634"/>
        <dbReference type="ChEBI" id="CHEBI:59776"/>
        <dbReference type="EC" id="2.2.1.2"/>
    </reaction>
</comment>
<comment type="caution">
    <text evidence="11">The sequence shown here is derived from an EMBL/GenBank/DDBJ whole genome shotgun (WGS) entry which is preliminary data.</text>
</comment>
<keyword evidence="7 10" id="KW-0808">Transferase</keyword>
<reference evidence="11 12" key="1">
    <citation type="submission" date="2023-12" db="EMBL/GenBank/DDBJ databases">
        <title>Streptomyces sp. V4-01.</title>
        <authorList>
            <person name="Somphong A."/>
            <person name="Phongsopitanun W."/>
        </authorList>
    </citation>
    <scope>NUCLEOTIDE SEQUENCE [LARGE SCALE GENOMIC DNA]</scope>
    <source>
        <strain evidence="11 12">V4-01</strain>
    </source>
</reference>
<proteinExistence type="inferred from homology"/>
<dbReference type="HAMAP" id="MF_00493">
    <property type="entry name" value="Transaldolase_2"/>
    <property type="match status" value="1"/>
</dbReference>
<dbReference type="InterPro" id="IPR001585">
    <property type="entry name" value="TAL/FSA"/>
</dbReference>
<evidence type="ECO:0000256" key="6">
    <source>
        <dbReference type="ARBA" id="ARBA00022490"/>
    </source>
</evidence>
<dbReference type="InterPro" id="IPR004732">
    <property type="entry name" value="Transaldolase_2"/>
</dbReference>
<dbReference type="EC" id="2.2.1.2" evidence="5 10"/>
<sequence>MRRPAPRAHWRFQVSVSSTSAPASDPLAGLSSAGVSVWLDDLSRELLAGGELERLVADRHVVGVTTNPTISASALSQGDRYNEQLRALGGKGASVDDAVFALTTDDVRDGCDVLTPVYERTGGVDGRVSIEVDPRSARDGDVTIEQARRLWETVDRPNLLVKIPATREGLAAITTAIAEGISVNVTLIFSLDRYRAVMDAYLSGLEQAQAAGRDLSGIHSVASFFVSRVDTETDRRLDGIGTPDAVALKGRAAVANARLAYQAYQDVTAGPRWQALAAAGARPQRPLWASTGVKNKDYPDTMYVREHVIPGTVNTMPGTTLEAFADHGTLPAADKPSAADYAAATAHLQALAEAGVDFSDVTDTLEDEGLTKFEDSWTELGETVHRQMHTTGDGEARPRAGTPTTDTPAGAGLLAVYLNDHLSGATAGLELFRRAAQTQQGQKYGAELAGLSRQVEQDRDSLTQIMTDLDVSADQTKVVVGWLAEKAGRLKPNGHLFSRSPLSDLLELESMLLGVQGKAACWRTLRALADTDDRLFTDHLDTLLERAEQQSAALERFRLAAAERVLTPARSSA</sequence>
<dbReference type="InterPro" id="IPR013785">
    <property type="entry name" value="Aldolase_TIM"/>
</dbReference>
<dbReference type="GO" id="GO:0004801">
    <property type="term" value="F:transaldolase activity"/>
    <property type="evidence" value="ECO:0007669"/>
    <property type="project" value="UniProtKB-EC"/>
</dbReference>
<organism evidence="11 12">
    <name type="scientific">Actinacidiphila polyblastidii</name>
    <dbReference type="NCBI Taxonomy" id="3110430"/>
    <lineage>
        <taxon>Bacteria</taxon>
        <taxon>Bacillati</taxon>
        <taxon>Actinomycetota</taxon>
        <taxon>Actinomycetes</taxon>
        <taxon>Kitasatosporales</taxon>
        <taxon>Streptomycetaceae</taxon>
        <taxon>Actinacidiphila</taxon>
    </lineage>
</organism>